<sequence length="635" mass="72393">MTDTDKLNLQSLNIPEEKREDLLRIFPEIRTEGGQIDFDRLRLALGDMVDTGKERYGLNWPGKSACFKAIQTPSMGTLLPEPEESVNFDTTENLIIEGDNLEALKLLQKSYIGKVKMIYIDPPYNTGNDFIYPDNYSESLQTYLEYTGQTGEEGKRFSSNTDTDGRFHSKWLNMMYPRLYLARDLLRDDGVVFISIDDHEADNLYKLGKEIFGEENFVASISVQINPRGRHLDSFVAKTHEYVMIFAKDASNADCMFGIEKSDRWIDEYDKCDERGRYRELGLRNRNQAFNPITRPTLFYPIFVNPHSGDVDVVSSNFNSVEVLPVTADGVKTCWTWGKIKVANEKSLLTAKQVSDGTWRVFRKDYLEKIDGSIATTLPKSLWVEKEMNNDYGRRSLQELLGDSIVEFPKSPFLINKIVEVGMGKDGLVLDFFAGSGTTAHAVLDLNKQDGGNRKLILVQLPEPTDRTDYPTIAEITKERVRRVIKKLNDEDGNEKNQDRGFRVFKLAESNFTPWDGSIDQTQEDISRQMEMHIEHVRQGRTDEDILYEILLKSGFPLSIPVETMQVDGKTLYSIHDGIMLVCLDRNLTMPLVQAIVDRLPERVVFLDEGFAGNDALKVNAKEACKLKNIVFKVV</sequence>
<dbReference type="GO" id="GO:0009007">
    <property type="term" value="F:site-specific DNA-methyltransferase (adenine-specific) activity"/>
    <property type="evidence" value="ECO:0007669"/>
    <property type="project" value="UniProtKB-EC"/>
</dbReference>
<name>G0JLM3_9PROT</name>
<evidence type="ECO:0000313" key="8">
    <source>
        <dbReference type="EMBL" id="AEM48072.1"/>
    </source>
</evidence>
<dbReference type="PRINTS" id="PR00506">
    <property type="entry name" value="D21N6MTFRASE"/>
</dbReference>
<evidence type="ECO:0000256" key="3">
    <source>
        <dbReference type="ARBA" id="ARBA00022603"/>
    </source>
</evidence>
<dbReference type="EMBL" id="CP002985">
    <property type="protein sequence ID" value="AEM48072.1"/>
    <property type="molecule type" value="Genomic_DNA"/>
</dbReference>
<keyword evidence="3 8" id="KW-0489">Methyltransferase</keyword>
<dbReference type="InterPro" id="IPR002941">
    <property type="entry name" value="DNA_methylase_N4/N6"/>
</dbReference>
<dbReference type="Pfam" id="PF01555">
    <property type="entry name" value="N6_N4_Mtase"/>
    <property type="match status" value="1"/>
</dbReference>
<dbReference type="RefSeq" id="WP_014029325.1">
    <property type="nucleotide sequence ID" value="NC_015942.1"/>
</dbReference>
<dbReference type="PIRSF" id="PIRSF015855">
    <property type="entry name" value="TypeIII_Mtase_mKpnI"/>
    <property type="match status" value="1"/>
</dbReference>
<evidence type="ECO:0000259" key="7">
    <source>
        <dbReference type="Pfam" id="PF01555"/>
    </source>
</evidence>
<dbReference type="GO" id="GO:0008170">
    <property type="term" value="F:N-methyltransferase activity"/>
    <property type="evidence" value="ECO:0007669"/>
    <property type="project" value="InterPro"/>
</dbReference>
<dbReference type="EC" id="2.1.1.72" evidence="2"/>
<evidence type="ECO:0000256" key="4">
    <source>
        <dbReference type="ARBA" id="ARBA00022679"/>
    </source>
</evidence>
<dbReference type="Gene3D" id="3.40.50.150">
    <property type="entry name" value="Vaccinia Virus protein VP39"/>
    <property type="match status" value="1"/>
</dbReference>
<evidence type="ECO:0000256" key="5">
    <source>
        <dbReference type="ARBA" id="ARBA00022691"/>
    </source>
</evidence>
<evidence type="ECO:0000256" key="1">
    <source>
        <dbReference type="ARBA" id="ARBA00006594"/>
    </source>
</evidence>
<dbReference type="AlphaFoldDB" id="G0JLM3"/>
<feature type="domain" description="DNA methylase N-4/N-6" evidence="7">
    <location>
        <begin position="115"/>
        <end position="449"/>
    </location>
</feature>
<protein>
    <recommendedName>
        <fullName evidence="2">site-specific DNA-methyltransferase (adenine-specific)</fullName>
        <ecNumber evidence="2">2.1.1.72</ecNumber>
    </recommendedName>
</protein>
<dbReference type="SUPFAM" id="SSF53335">
    <property type="entry name" value="S-adenosyl-L-methionine-dependent methyltransferases"/>
    <property type="match status" value="1"/>
</dbReference>
<keyword evidence="5" id="KW-0949">S-adenosyl-L-methionine</keyword>
<evidence type="ECO:0000256" key="2">
    <source>
        <dbReference type="ARBA" id="ARBA00011900"/>
    </source>
</evidence>
<dbReference type="GO" id="GO:0032259">
    <property type="term" value="P:methylation"/>
    <property type="evidence" value="ECO:0007669"/>
    <property type="project" value="UniProtKB-KW"/>
</dbReference>
<dbReference type="eggNOG" id="COG2189">
    <property type="taxonomic scope" value="Bacteria"/>
</dbReference>
<evidence type="ECO:0000256" key="6">
    <source>
        <dbReference type="ARBA" id="ARBA00047942"/>
    </source>
</evidence>
<dbReference type="REBASE" id="301704">
    <property type="entry name" value="M.AfeSS3ORF1949P"/>
</dbReference>
<comment type="similarity">
    <text evidence="1">Belongs to the N(4)/N(6)-methyltransferase family.</text>
</comment>
<dbReference type="InterPro" id="IPR002295">
    <property type="entry name" value="N4/N6-MTase_EcoPI_Mod-like"/>
</dbReference>
<dbReference type="InterPro" id="IPR029063">
    <property type="entry name" value="SAM-dependent_MTases_sf"/>
</dbReference>
<dbReference type="KEGG" id="afi:Acife_1949"/>
<proteinExistence type="inferred from homology"/>
<dbReference type="REBASE" id="39382">
    <property type="entry name" value="M.AfeSS3ORF1948P"/>
</dbReference>
<dbReference type="PROSITE" id="PS00092">
    <property type="entry name" value="N6_MTASE"/>
    <property type="match status" value="1"/>
</dbReference>
<organism evidence="8 9">
    <name type="scientific">Acidithiobacillus ferrivorans SS3</name>
    <dbReference type="NCBI Taxonomy" id="743299"/>
    <lineage>
        <taxon>Bacteria</taxon>
        <taxon>Pseudomonadati</taxon>
        <taxon>Pseudomonadota</taxon>
        <taxon>Acidithiobacillia</taxon>
        <taxon>Acidithiobacillales</taxon>
        <taxon>Acidithiobacillaceae</taxon>
        <taxon>Acidithiobacillus</taxon>
    </lineage>
</organism>
<reference evidence="8 9" key="1">
    <citation type="journal article" date="2011" name="J. Bacteriol.">
        <title>Draft genome of the psychrotolerant acidophile Acidithiobacillus ferrivorans SS3.</title>
        <authorList>
            <person name="Liljeqvist M."/>
            <person name="Valdes J."/>
            <person name="Holmes D.S."/>
            <person name="Dopson M."/>
        </authorList>
    </citation>
    <scope>NUCLEOTIDE SEQUENCE [LARGE SCALE GENOMIC DNA]</scope>
    <source>
        <strain evidence="8 9">SS3</strain>
    </source>
</reference>
<comment type="catalytic activity">
    <reaction evidence="6">
        <text>a 2'-deoxyadenosine in DNA + S-adenosyl-L-methionine = an N(6)-methyl-2'-deoxyadenosine in DNA + S-adenosyl-L-homocysteine + H(+)</text>
        <dbReference type="Rhea" id="RHEA:15197"/>
        <dbReference type="Rhea" id="RHEA-COMP:12418"/>
        <dbReference type="Rhea" id="RHEA-COMP:12419"/>
        <dbReference type="ChEBI" id="CHEBI:15378"/>
        <dbReference type="ChEBI" id="CHEBI:57856"/>
        <dbReference type="ChEBI" id="CHEBI:59789"/>
        <dbReference type="ChEBI" id="CHEBI:90615"/>
        <dbReference type="ChEBI" id="CHEBI:90616"/>
        <dbReference type="EC" id="2.1.1.72"/>
    </reaction>
</comment>
<evidence type="ECO:0000313" key="9">
    <source>
        <dbReference type="Proteomes" id="UP000009220"/>
    </source>
</evidence>
<dbReference type="GO" id="GO:0003677">
    <property type="term" value="F:DNA binding"/>
    <property type="evidence" value="ECO:0007669"/>
    <property type="project" value="InterPro"/>
</dbReference>
<gene>
    <name evidence="8" type="ORF">Acife_1949</name>
</gene>
<dbReference type="InterPro" id="IPR002052">
    <property type="entry name" value="DNA_methylase_N6_adenine_CS"/>
</dbReference>
<keyword evidence="4" id="KW-0808">Transferase</keyword>
<dbReference type="STRING" id="743299.Acife_1949"/>
<dbReference type="HOGENOM" id="CLU_020164_2_1_6"/>
<dbReference type="Proteomes" id="UP000009220">
    <property type="component" value="Chromosome"/>
</dbReference>
<accession>G0JLM3</accession>